<dbReference type="Proteomes" id="UP000675554">
    <property type="component" value="Unassembled WGS sequence"/>
</dbReference>
<evidence type="ECO:0000256" key="1">
    <source>
        <dbReference type="SAM" id="MobiDB-lite"/>
    </source>
</evidence>
<name>A0A8T4J5C1_9ACTN</name>
<comment type="caution">
    <text evidence="2">The sequence shown here is derived from an EMBL/GenBank/DDBJ whole genome shotgun (WGS) entry which is preliminary data.</text>
</comment>
<proteinExistence type="predicted"/>
<feature type="region of interest" description="Disordered" evidence="1">
    <location>
        <begin position="153"/>
        <end position="176"/>
    </location>
</feature>
<dbReference type="NCBIfam" id="NF038131">
    <property type="entry name" value="choice_anch_K"/>
    <property type="match status" value="1"/>
</dbReference>
<dbReference type="AlphaFoldDB" id="A0A8T4J5C1"/>
<accession>A0A8T4J5C1</accession>
<dbReference type="EMBL" id="JAGSMN010000949">
    <property type="protein sequence ID" value="MBR7677477.1"/>
    <property type="molecule type" value="Genomic_DNA"/>
</dbReference>
<keyword evidence="3" id="KW-1185">Reference proteome</keyword>
<organism evidence="2 3">
    <name type="scientific">Streptomyces daliensis</name>
    <dbReference type="NCBI Taxonomy" id="299421"/>
    <lineage>
        <taxon>Bacteria</taxon>
        <taxon>Bacillati</taxon>
        <taxon>Actinomycetota</taxon>
        <taxon>Actinomycetes</taxon>
        <taxon>Kitasatosporales</taxon>
        <taxon>Streptomycetaceae</taxon>
        <taxon>Streptomyces</taxon>
    </lineage>
</organism>
<evidence type="ECO:0000313" key="3">
    <source>
        <dbReference type="Proteomes" id="UP000675554"/>
    </source>
</evidence>
<protein>
    <submittedName>
        <fullName evidence="2">Choice-of-anchor K domain-containing protein</fullName>
    </submittedName>
</protein>
<gene>
    <name evidence="2" type="ORF">KDA82_31705</name>
</gene>
<sequence length="176" mass="19400">MVNVLTKGVWTGVDVDASQFSGLQTNRLAWGAVDDAVKSAYVFEGSSTQVALDGTPSMIGSFKHYNHVIPMPPHPVFTAELTITVAFGDKDRRTVGPLKFQHNETPNVGPAPEDTVELEPVKFDRVVQVDGNWYDMHIEGFLQYGEISKHFTSQEDAEKPNTAELRASFTPYKGQG</sequence>
<dbReference type="InterPro" id="IPR047995">
    <property type="entry name" value="Choice_anch_K"/>
</dbReference>
<evidence type="ECO:0000313" key="2">
    <source>
        <dbReference type="EMBL" id="MBR7677477.1"/>
    </source>
</evidence>
<reference evidence="2" key="1">
    <citation type="submission" date="2021-04" db="EMBL/GenBank/DDBJ databases">
        <title>Sequencing of actinobacteria type strains.</title>
        <authorList>
            <person name="Nguyen G.-S."/>
            <person name="Wentzel A."/>
        </authorList>
    </citation>
    <scope>NUCLEOTIDE SEQUENCE</scope>
    <source>
        <strain evidence="2">DSM 42095</strain>
    </source>
</reference>